<dbReference type="GO" id="GO:0008234">
    <property type="term" value="F:cysteine-type peptidase activity"/>
    <property type="evidence" value="ECO:0007669"/>
    <property type="project" value="UniProtKB-KW"/>
</dbReference>
<dbReference type="InterPro" id="IPR000064">
    <property type="entry name" value="NLP_P60_dom"/>
</dbReference>
<evidence type="ECO:0000313" key="6">
    <source>
        <dbReference type="EMBL" id="GAD49093.1"/>
    </source>
</evidence>
<comment type="caution">
    <text evidence="6">The sequence shown here is derived from an EMBL/GenBank/DDBJ whole genome shotgun (WGS) entry which is preliminary data.</text>
</comment>
<reference evidence="6 7" key="1">
    <citation type="submission" date="2013-09" db="EMBL/GenBank/DDBJ databases">
        <title>Whole genome shotgun sequence of Novosphingobium tardaugens NBRC 16725.</title>
        <authorList>
            <person name="Isaki S."/>
            <person name="Hosoyama A."/>
            <person name="Tsuchikane K."/>
            <person name="Katsumata H."/>
            <person name="Ando Y."/>
            <person name="Yamazaki S."/>
            <person name="Fujita N."/>
        </authorList>
    </citation>
    <scope>NUCLEOTIDE SEQUENCE [LARGE SCALE GENOMIC DNA]</scope>
    <source>
        <strain evidence="6 7">NBRC 16725</strain>
    </source>
</reference>
<evidence type="ECO:0000256" key="2">
    <source>
        <dbReference type="ARBA" id="ARBA00022670"/>
    </source>
</evidence>
<proteinExistence type="inferred from homology"/>
<dbReference type="InterPro" id="IPR038765">
    <property type="entry name" value="Papain-like_cys_pep_sf"/>
</dbReference>
<dbReference type="OrthoDB" id="8481272at2"/>
<evidence type="ECO:0000256" key="1">
    <source>
        <dbReference type="ARBA" id="ARBA00007074"/>
    </source>
</evidence>
<keyword evidence="3" id="KW-0378">Hydrolase</keyword>
<organism evidence="6 7">
    <name type="scientific">Caenibius tardaugens NBRC 16725</name>
    <dbReference type="NCBI Taxonomy" id="1219035"/>
    <lineage>
        <taxon>Bacteria</taxon>
        <taxon>Pseudomonadati</taxon>
        <taxon>Pseudomonadota</taxon>
        <taxon>Alphaproteobacteria</taxon>
        <taxon>Sphingomonadales</taxon>
        <taxon>Erythrobacteraceae</taxon>
        <taxon>Caenibius</taxon>
    </lineage>
</organism>
<comment type="similarity">
    <text evidence="1">Belongs to the peptidase C40 family.</text>
</comment>
<dbReference type="EMBL" id="BASZ01000005">
    <property type="protein sequence ID" value="GAD49093.1"/>
    <property type="molecule type" value="Genomic_DNA"/>
</dbReference>
<gene>
    <name evidence="6" type="ORF">NT2_05_00140</name>
</gene>
<dbReference type="KEGG" id="ntd:EGO55_11275"/>
<sequence>MNAAGQALAQAAARCIGAPFRLHGRDPASGVDCVGLLHVALIACGHPGLRHFAYALRNTDISDGLRAIAQAGLGNAHGGIRPGDVLLVRPGWTQAHLLIVGPGGDCIHAHAGLRRVVRTPAPLPWPVKRHWRLPTI</sequence>
<keyword evidence="2" id="KW-0645">Protease</keyword>
<feature type="domain" description="NlpC/P60" evidence="5">
    <location>
        <begin position="2"/>
        <end position="136"/>
    </location>
</feature>
<evidence type="ECO:0000256" key="4">
    <source>
        <dbReference type="ARBA" id="ARBA00022807"/>
    </source>
</evidence>
<dbReference type="PROSITE" id="PS51935">
    <property type="entry name" value="NLPC_P60"/>
    <property type="match status" value="1"/>
</dbReference>
<dbReference type="AlphaFoldDB" id="U3A2V3"/>
<dbReference type="eggNOG" id="COG0791">
    <property type="taxonomic scope" value="Bacteria"/>
</dbReference>
<dbReference type="Gene3D" id="3.90.1720.10">
    <property type="entry name" value="endopeptidase domain like (from Nostoc punctiforme)"/>
    <property type="match status" value="1"/>
</dbReference>
<dbReference type="GO" id="GO:0006508">
    <property type="term" value="P:proteolysis"/>
    <property type="evidence" value="ECO:0007669"/>
    <property type="project" value="UniProtKB-KW"/>
</dbReference>
<evidence type="ECO:0000256" key="3">
    <source>
        <dbReference type="ARBA" id="ARBA00022801"/>
    </source>
</evidence>
<dbReference type="RefSeq" id="WP_021690000.1">
    <property type="nucleotide sequence ID" value="NZ_BASZ01000005.1"/>
</dbReference>
<name>U3A2V3_9SPHN</name>
<protein>
    <recommendedName>
        <fullName evidence="5">NlpC/P60 domain-containing protein</fullName>
    </recommendedName>
</protein>
<keyword evidence="7" id="KW-1185">Reference proteome</keyword>
<dbReference type="SUPFAM" id="SSF54001">
    <property type="entry name" value="Cysteine proteinases"/>
    <property type="match status" value="1"/>
</dbReference>
<evidence type="ECO:0000313" key="7">
    <source>
        <dbReference type="Proteomes" id="UP000016568"/>
    </source>
</evidence>
<keyword evidence="4" id="KW-0788">Thiol protease</keyword>
<accession>U3A2V3</accession>
<evidence type="ECO:0000259" key="5">
    <source>
        <dbReference type="PROSITE" id="PS51935"/>
    </source>
</evidence>
<dbReference type="Proteomes" id="UP000016568">
    <property type="component" value="Unassembled WGS sequence"/>
</dbReference>